<dbReference type="RefSeq" id="WP_124579933.1">
    <property type="nucleotide sequence ID" value="NZ_QTQV01000009.1"/>
</dbReference>
<dbReference type="Gene3D" id="3.40.50.80">
    <property type="entry name" value="Nucleotide-binding domain of ferredoxin-NADP reductase (FNR) module"/>
    <property type="match status" value="1"/>
</dbReference>
<dbReference type="SUPFAM" id="SSF52343">
    <property type="entry name" value="Ferredoxin reductase-like, C-terminal NADP-linked domain"/>
    <property type="match status" value="1"/>
</dbReference>
<comment type="similarity">
    <text evidence="9">In the N-terminal section; belongs to the FAD-binding oxidoreductase type 6 family.</text>
</comment>
<evidence type="ECO:0000313" key="12">
    <source>
        <dbReference type="EMBL" id="RQT14892.1"/>
    </source>
</evidence>
<proteinExistence type="inferred from homology"/>
<comment type="caution">
    <text evidence="12">The sequence shown here is derived from an EMBL/GenBank/DDBJ whole genome shotgun (WGS) entry which is preliminary data.</text>
</comment>
<dbReference type="InterPro" id="IPR017938">
    <property type="entry name" value="Riboflavin_synthase-like_b-brl"/>
</dbReference>
<dbReference type="GO" id="GO:0051537">
    <property type="term" value="F:2 iron, 2 sulfur cluster binding"/>
    <property type="evidence" value="ECO:0007669"/>
    <property type="project" value="UniProtKB-KW"/>
</dbReference>
<evidence type="ECO:0000256" key="6">
    <source>
        <dbReference type="ARBA" id="ARBA00023002"/>
    </source>
</evidence>
<dbReference type="GO" id="GO:0016491">
    <property type="term" value="F:oxidoreductase activity"/>
    <property type="evidence" value="ECO:0007669"/>
    <property type="project" value="UniProtKB-KW"/>
</dbReference>
<evidence type="ECO:0000256" key="4">
    <source>
        <dbReference type="ARBA" id="ARBA00022723"/>
    </source>
</evidence>
<dbReference type="PROSITE" id="PS00197">
    <property type="entry name" value="2FE2S_FER_1"/>
    <property type="match status" value="1"/>
</dbReference>
<reference evidence="12 13" key="1">
    <citation type="submission" date="2018-08" db="EMBL/GenBank/DDBJ databases">
        <title>Comparative analysis of Burkholderia isolates from Puerto Rico.</title>
        <authorList>
            <person name="Hall C."/>
            <person name="Sahl J."/>
            <person name="Wagner D."/>
        </authorList>
    </citation>
    <scope>NUCLEOTIDE SEQUENCE [LARGE SCALE GENOMIC DNA]</scope>
    <source>
        <strain evidence="12 13">Bp9025</strain>
    </source>
</reference>
<dbReference type="Proteomes" id="UP000277921">
    <property type="component" value="Unassembled WGS sequence"/>
</dbReference>
<dbReference type="InterPro" id="IPR001041">
    <property type="entry name" value="2Fe-2S_ferredoxin-type"/>
</dbReference>
<feature type="domain" description="2Fe-2S ferredoxin-type" evidence="10">
    <location>
        <begin position="254"/>
        <end position="338"/>
    </location>
</feature>
<feature type="domain" description="FAD-binding FR-type" evidence="11">
    <location>
        <begin position="6"/>
        <end position="110"/>
    </location>
</feature>
<dbReference type="Pfam" id="PF00175">
    <property type="entry name" value="NAD_binding_1"/>
    <property type="match status" value="1"/>
</dbReference>
<evidence type="ECO:0000256" key="9">
    <source>
        <dbReference type="ARBA" id="ARBA00061434"/>
    </source>
</evidence>
<name>A0A3N8PTE6_9BURK</name>
<keyword evidence="3" id="KW-0001">2Fe-2S</keyword>
<dbReference type="CDD" id="cd00207">
    <property type="entry name" value="fer2"/>
    <property type="match status" value="1"/>
</dbReference>
<keyword evidence="6" id="KW-0560">Oxidoreductase</keyword>
<evidence type="ECO:0000259" key="11">
    <source>
        <dbReference type="PROSITE" id="PS51384"/>
    </source>
</evidence>
<sequence>MTGADRSFAPVRCESVVRETHDVKTFTWCFVDGRRFSHEAGQHVTFEVPLDDGPRFRCYTVASSRHDAAAAFSITVKQAVDGPVSRWLHRRVAPGTVLRVAGPSGTFVAPSLRTPLLMISGGVGITPLISMVRHWRATTHDGGPDAVFVQCVRTPGDVLFHDELVGFAREWASFRIHEVISRAPGGGRLTAAMLSRLAPDAAQRDVYCCGPEPFMRDVRASLLSIGLAAQRYHEESFTLPVISEPAPTRLGDVHQLHFVRSGREARCTGADTVLDAAMSAGLVIPSACRAGVCGTCRVRLHAGTVDMTDAGGIGDDDIAAGYVLACCSRPTSDLQLDV</sequence>
<dbReference type="InterPro" id="IPR039261">
    <property type="entry name" value="FNR_nucleotide-bd"/>
</dbReference>
<dbReference type="PROSITE" id="PS51384">
    <property type="entry name" value="FAD_FR"/>
    <property type="match status" value="1"/>
</dbReference>
<evidence type="ECO:0000256" key="7">
    <source>
        <dbReference type="ARBA" id="ARBA00023004"/>
    </source>
</evidence>
<evidence type="ECO:0000256" key="8">
    <source>
        <dbReference type="ARBA" id="ARBA00023014"/>
    </source>
</evidence>
<dbReference type="InterPro" id="IPR006058">
    <property type="entry name" value="2Fe2S_fd_BS"/>
</dbReference>
<keyword evidence="4" id="KW-0479">Metal-binding</keyword>
<evidence type="ECO:0000256" key="3">
    <source>
        <dbReference type="ARBA" id="ARBA00022714"/>
    </source>
</evidence>
<dbReference type="InterPro" id="IPR001433">
    <property type="entry name" value="OxRdtase_FAD/NAD-bd"/>
</dbReference>
<dbReference type="Gene3D" id="3.10.20.30">
    <property type="match status" value="1"/>
</dbReference>
<dbReference type="InterPro" id="IPR017927">
    <property type="entry name" value="FAD-bd_FR_type"/>
</dbReference>
<dbReference type="GO" id="GO:0046872">
    <property type="term" value="F:metal ion binding"/>
    <property type="evidence" value="ECO:0007669"/>
    <property type="project" value="UniProtKB-KW"/>
</dbReference>
<comment type="cofactor">
    <cofactor evidence="1">
        <name>FAD</name>
        <dbReference type="ChEBI" id="CHEBI:57692"/>
    </cofactor>
</comment>
<dbReference type="InterPro" id="IPR008333">
    <property type="entry name" value="Cbr1-like_FAD-bd_dom"/>
</dbReference>
<accession>A0A3N8PTE6</accession>
<dbReference type="SUPFAM" id="SSF54292">
    <property type="entry name" value="2Fe-2S ferredoxin-like"/>
    <property type="match status" value="1"/>
</dbReference>
<dbReference type="InterPro" id="IPR050415">
    <property type="entry name" value="MRET"/>
</dbReference>
<dbReference type="PRINTS" id="PR00410">
    <property type="entry name" value="PHEHYDRXLASE"/>
</dbReference>
<dbReference type="InterPro" id="IPR012675">
    <property type="entry name" value="Beta-grasp_dom_sf"/>
</dbReference>
<keyword evidence="8" id="KW-0411">Iron-sulfur</keyword>
<dbReference type="PANTHER" id="PTHR47354">
    <property type="entry name" value="NADH OXIDOREDUCTASE HCR"/>
    <property type="match status" value="1"/>
</dbReference>
<keyword evidence="5" id="KW-0274">FAD</keyword>
<keyword evidence="7" id="KW-0408">Iron</keyword>
<dbReference type="Gene3D" id="2.40.30.10">
    <property type="entry name" value="Translation factors"/>
    <property type="match status" value="1"/>
</dbReference>
<dbReference type="PROSITE" id="PS51085">
    <property type="entry name" value="2FE2S_FER_2"/>
    <property type="match status" value="1"/>
</dbReference>
<dbReference type="EMBL" id="QTQV01000009">
    <property type="protein sequence ID" value="RQT14892.1"/>
    <property type="molecule type" value="Genomic_DNA"/>
</dbReference>
<evidence type="ECO:0000256" key="2">
    <source>
        <dbReference type="ARBA" id="ARBA00022630"/>
    </source>
</evidence>
<dbReference type="AlphaFoldDB" id="A0A3N8PTE6"/>
<dbReference type="InterPro" id="IPR036010">
    <property type="entry name" value="2Fe-2S_ferredoxin-like_sf"/>
</dbReference>
<gene>
    <name evidence="12" type="ORF">DF051_17175</name>
</gene>
<organism evidence="12 13">
    <name type="scientific">Burkholderia contaminans</name>
    <dbReference type="NCBI Taxonomy" id="488447"/>
    <lineage>
        <taxon>Bacteria</taxon>
        <taxon>Pseudomonadati</taxon>
        <taxon>Pseudomonadota</taxon>
        <taxon>Betaproteobacteria</taxon>
        <taxon>Burkholderiales</taxon>
        <taxon>Burkholderiaceae</taxon>
        <taxon>Burkholderia</taxon>
        <taxon>Burkholderia cepacia complex</taxon>
    </lineage>
</organism>
<evidence type="ECO:0000256" key="1">
    <source>
        <dbReference type="ARBA" id="ARBA00001974"/>
    </source>
</evidence>
<dbReference type="SUPFAM" id="SSF63380">
    <property type="entry name" value="Riboflavin synthase domain-like"/>
    <property type="match status" value="1"/>
</dbReference>
<evidence type="ECO:0000259" key="10">
    <source>
        <dbReference type="PROSITE" id="PS51085"/>
    </source>
</evidence>
<evidence type="ECO:0000256" key="5">
    <source>
        <dbReference type="ARBA" id="ARBA00022827"/>
    </source>
</evidence>
<dbReference type="PANTHER" id="PTHR47354:SF6">
    <property type="entry name" value="NADH OXIDOREDUCTASE HCR"/>
    <property type="match status" value="1"/>
</dbReference>
<evidence type="ECO:0000313" key="13">
    <source>
        <dbReference type="Proteomes" id="UP000277921"/>
    </source>
</evidence>
<dbReference type="Pfam" id="PF00970">
    <property type="entry name" value="FAD_binding_6"/>
    <property type="match status" value="1"/>
</dbReference>
<dbReference type="Pfam" id="PF00111">
    <property type="entry name" value="Fer2"/>
    <property type="match status" value="1"/>
</dbReference>
<protein>
    <submittedName>
        <fullName evidence="12">Hybrid-cluster NAD(P)-dependent oxidoreductase</fullName>
    </submittedName>
</protein>
<keyword evidence="2" id="KW-0285">Flavoprotein</keyword>